<reference evidence="14" key="1">
    <citation type="journal article" date="2019" name="Int. J. Syst. Evol. Microbiol.">
        <title>The Global Catalogue of Microorganisms (GCM) 10K type strain sequencing project: providing services to taxonomists for standard genome sequencing and annotation.</title>
        <authorList>
            <consortium name="The Broad Institute Genomics Platform"/>
            <consortium name="The Broad Institute Genome Sequencing Center for Infectious Disease"/>
            <person name="Wu L."/>
            <person name="Ma J."/>
        </authorList>
    </citation>
    <scope>NUCLEOTIDE SEQUENCE [LARGE SCALE GENOMIC DNA]</scope>
    <source>
        <strain evidence="14">CCUG 37865</strain>
    </source>
</reference>
<evidence type="ECO:0000256" key="6">
    <source>
        <dbReference type="ARBA" id="ARBA00022837"/>
    </source>
</evidence>
<evidence type="ECO:0000256" key="1">
    <source>
        <dbReference type="ARBA" id="ARBA00001913"/>
    </source>
</evidence>
<keyword evidence="6" id="KW-0106">Calcium</keyword>
<dbReference type="Gene3D" id="2.60.40.3630">
    <property type="match status" value="4"/>
</dbReference>
<feature type="domain" description="Pectate disaccharide-lyase-like N-terminal" evidence="11">
    <location>
        <begin position="68"/>
        <end position="139"/>
    </location>
</feature>
<evidence type="ECO:0000313" key="14">
    <source>
        <dbReference type="Proteomes" id="UP001595882"/>
    </source>
</evidence>
<evidence type="ECO:0000256" key="4">
    <source>
        <dbReference type="ARBA" id="ARBA00022723"/>
    </source>
</evidence>
<dbReference type="InterPro" id="IPR012334">
    <property type="entry name" value="Pectin_lyas_fold"/>
</dbReference>
<dbReference type="InterPro" id="IPR058863">
    <property type="entry name" value="PelX-like_Ig"/>
</dbReference>
<evidence type="ECO:0000259" key="12">
    <source>
        <dbReference type="Pfam" id="PF25850"/>
    </source>
</evidence>
<comment type="caution">
    <text evidence="13">The sequence shown here is derived from an EMBL/GenBank/DDBJ whole genome shotgun (WGS) entry which is preliminary data.</text>
</comment>
<dbReference type="RefSeq" id="WP_390248760.1">
    <property type="nucleotide sequence ID" value="NZ_JBHSDT010000002.1"/>
</dbReference>
<comment type="subcellular location">
    <subcellularLocation>
        <location evidence="2">Secreted</location>
    </subcellularLocation>
</comment>
<keyword evidence="5 9" id="KW-0732">Signal</keyword>
<feature type="domain" description="Pectate disaccharide-lyase-like N-terminal" evidence="11">
    <location>
        <begin position="601"/>
        <end position="783"/>
    </location>
</feature>
<dbReference type="Gene3D" id="2.160.20.10">
    <property type="entry name" value="Single-stranded right-handed beta-helix, Pectin lyase-like"/>
    <property type="match status" value="1"/>
</dbReference>
<feature type="domain" description="Ig-like" evidence="10">
    <location>
        <begin position="493"/>
        <end position="564"/>
    </location>
</feature>
<feature type="domain" description="Ig-like" evidence="10">
    <location>
        <begin position="324"/>
        <end position="402"/>
    </location>
</feature>
<evidence type="ECO:0000256" key="8">
    <source>
        <dbReference type="ARBA" id="ARBA00038263"/>
    </source>
</evidence>
<accession>A0ABV8WRF7</accession>
<feature type="domain" description="Pectate disaccharide-lyase-like central Ig-like" evidence="12">
    <location>
        <begin position="803"/>
        <end position="886"/>
    </location>
</feature>
<feature type="chain" id="PRO_5045888454" evidence="9">
    <location>
        <begin position="28"/>
        <end position="1272"/>
    </location>
</feature>
<dbReference type="InterPro" id="IPR022038">
    <property type="entry name" value="Ig-like_bact"/>
</dbReference>
<dbReference type="InterPro" id="IPR011050">
    <property type="entry name" value="Pectin_lyase_fold/virulence"/>
</dbReference>
<dbReference type="PANTHER" id="PTHR40088">
    <property type="entry name" value="PECTATE LYASE (EUROFUNG)"/>
    <property type="match status" value="1"/>
</dbReference>
<dbReference type="InterPro" id="IPR058953">
    <property type="entry name" value="PelX-like_N"/>
</dbReference>
<dbReference type="Pfam" id="PF25850">
    <property type="entry name" value="PelX_Ig"/>
    <property type="match status" value="1"/>
</dbReference>
<proteinExistence type="inferred from homology"/>
<dbReference type="SUPFAM" id="SSF51126">
    <property type="entry name" value="Pectin lyase-like"/>
    <property type="match status" value="1"/>
</dbReference>
<dbReference type="InterPro" id="IPR006626">
    <property type="entry name" value="PbH1"/>
</dbReference>
<sequence>MRKHKRNFAIFAIAILLISNFQLLSLAAESSENLPDFSRNFTIGEREMEFNVFGSNTSIETNPDILVQSDNAVTIEANGGKVSSSVDGISFLHDSISADANFEITATAKVEYIGANNQVSFGLMLRDSIGEHQNSEGHESNYVAAGALDQKIKGFYKEGSLTKLDSFPTNKIPMKDEKYHLSIRKSGDTYIVTSNGDSEYFTVKELFSDEIHVGVYAARDARVTFSEISITESRNVSAIKVNSNKLQKREYLVGEELDLKGLEVLAVYEDGGTETLTSDDYFVTDFNSNEIGTNTLTVHYNGLSKTIDVEILPLTVTKLEVKYYPAKVRYYVNDIFKPEGLLVEATYNDGYSIKEVSDDFYNITINGKKVEKGAILNKQGTQEIVITSKEKPKVKTTFDVEVSDAEIKELEIRQKPKKQTYFLEDELDLSGMTIYAVYTDGEAVRLMPNDFDVRGFDSKKIGEKELTVQYKKAEASLPIKVKERELQSIEIDNYPQTTFLVGESFENEGISITKVYDNGDRSLLDEEEFTIDSSGFDSEAPGVYEIIVKPENNKLLPISYEVTVREHQEHEWKSINFGQSTSPEKNTIEVSDDGAIKLAAKEAGKITGDHDGISYYYTELDANEDNFVLSADIKVLDYAKNPHDGQESFGIMARDAIGTEGDSAVFASNIAAIGGFSGSTKEPNGTQLFVRTGVEAPDGTGSQGLQHTMIEEQKPTAETTETNYHLTLTKTNSGFIGQLNDGEEHIIFEPEILNVQNDKMYVGFYTARVATIEVRDIELEVSSTKTDAPKLEQPKAPLASSLDIESLEKTGDESYSFKFKSNVNGVASVRKGLEVVAEEVDVIGGKLVELETTLATNQDTNFSVVFLPDDTQNLEDYSPIIRNFTVSMKVFNGGKIYVAPDGSANGDGSREQPLDLDTAIDYVHKGQQIIVQEGHYIRNQPLLIAKYNDGTEDEMKVLMADPDAGNRPVIDFDKRTQGVIHSGDYWHVKGIDFKRSAPNMKGYNIGGSHNIIENVAIYENGDTGLQISRTDQSNTIEDWPAYNLVLNSISFDNRDPSENNADGFAAKLTVGEGNVFRGSVSHNNIDDGWDLYTKVGTGAIGAVTIENSIAYNNGYITGSSQGKGSQNGFKLGGEGVHVPHVIRNSVAFGNGASGFSSNSNPGVIAENNYAFDNAGGNITFITYSGIEEDFLIDGFVSFHTKEGNAADEYPSRLLSEKNFMYDGKKTANLADNNVPEDVLSVLKEIIEIERDANGQINWGDTWDILNQFMAHY</sequence>
<evidence type="ECO:0000256" key="5">
    <source>
        <dbReference type="ARBA" id="ARBA00022729"/>
    </source>
</evidence>
<dbReference type="Proteomes" id="UP001595882">
    <property type="component" value="Unassembled WGS sequence"/>
</dbReference>
<dbReference type="EMBL" id="JBHSDT010000002">
    <property type="protein sequence ID" value="MFC4401807.1"/>
    <property type="molecule type" value="Genomic_DNA"/>
</dbReference>
<evidence type="ECO:0000259" key="11">
    <source>
        <dbReference type="Pfam" id="PF25849"/>
    </source>
</evidence>
<evidence type="ECO:0000256" key="9">
    <source>
        <dbReference type="SAM" id="SignalP"/>
    </source>
</evidence>
<name>A0ABV8WRF7_9BACI</name>
<evidence type="ECO:0000256" key="3">
    <source>
        <dbReference type="ARBA" id="ARBA00022525"/>
    </source>
</evidence>
<keyword evidence="4" id="KW-0479">Metal-binding</keyword>
<protein>
    <submittedName>
        <fullName evidence="13">Bacterial Ig-like domain-containing protein</fullName>
    </submittedName>
</protein>
<evidence type="ECO:0000259" key="10">
    <source>
        <dbReference type="Pfam" id="PF07523"/>
    </source>
</evidence>
<dbReference type="PANTHER" id="PTHR40088:SF1">
    <property type="entry name" value="PECTATE LYASE PEL9"/>
    <property type="match status" value="1"/>
</dbReference>
<feature type="domain" description="Ig-like" evidence="10">
    <location>
        <begin position="415"/>
        <end position="481"/>
    </location>
</feature>
<keyword evidence="7" id="KW-0456">Lyase</keyword>
<dbReference type="InterPro" id="IPR052052">
    <property type="entry name" value="Polysaccharide_Lyase_9"/>
</dbReference>
<dbReference type="Pfam" id="PF07523">
    <property type="entry name" value="Big_3"/>
    <property type="match status" value="4"/>
</dbReference>
<organism evidence="13 14">
    <name type="scientific">Gracilibacillus xinjiangensis</name>
    <dbReference type="NCBI Taxonomy" id="1193282"/>
    <lineage>
        <taxon>Bacteria</taxon>
        <taxon>Bacillati</taxon>
        <taxon>Bacillota</taxon>
        <taxon>Bacilli</taxon>
        <taxon>Bacillales</taxon>
        <taxon>Bacillaceae</taxon>
        <taxon>Gracilibacillus</taxon>
    </lineage>
</organism>
<evidence type="ECO:0000256" key="2">
    <source>
        <dbReference type="ARBA" id="ARBA00004613"/>
    </source>
</evidence>
<feature type="signal peptide" evidence="9">
    <location>
        <begin position="1"/>
        <end position="27"/>
    </location>
</feature>
<evidence type="ECO:0000256" key="7">
    <source>
        <dbReference type="ARBA" id="ARBA00023239"/>
    </source>
</evidence>
<dbReference type="SMART" id="SM00710">
    <property type="entry name" value="PbH1"/>
    <property type="match status" value="6"/>
</dbReference>
<comment type="similarity">
    <text evidence="8">Belongs to the polysaccharide lyase 9 family.</text>
</comment>
<feature type="domain" description="Ig-like" evidence="10">
    <location>
        <begin position="247"/>
        <end position="310"/>
    </location>
</feature>
<keyword evidence="14" id="KW-1185">Reference proteome</keyword>
<comment type="cofactor">
    <cofactor evidence="1">
        <name>Ca(2+)</name>
        <dbReference type="ChEBI" id="CHEBI:29108"/>
    </cofactor>
</comment>
<evidence type="ECO:0000313" key="13">
    <source>
        <dbReference type="EMBL" id="MFC4401807.1"/>
    </source>
</evidence>
<dbReference type="Pfam" id="PF25849">
    <property type="entry name" value="PelX_N"/>
    <property type="match status" value="2"/>
</dbReference>
<gene>
    <name evidence="13" type="ORF">ACFOY7_01680</name>
</gene>
<keyword evidence="3" id="KW-0964">Secreted</keyword>